<dbReference type="AlphaFoldDB" id="A0A1L3SP64"/>
<evidence type="ECO:0008006" key="4">
    <source>
        <dbReference type="Google" id="ProtNLM"/>
    </source>
</evidence>
<proteinExistence type="predicted"/>
<organism evidence="2 3">
    <name type="scientific">Aquibium oceanicum</name>
    <dbReference type="NCBI Taxonomy" id="1670800"/>
    <lineage>
        <taxon>Bacteria</taxon>
        <taxon>Pseudomonadati</taxon>
        <taxon>Pseudomonadota</taxon>
        <taxon>Alphaproteobacteria</taxon>
        <taxon>Hyphomicrobiales</taxon>
        <taxon>Phyllobacteriaceae</taxon>
        <taxon>Aquibium</taxon>
    </lineage>
</organism>
<dbReference type="InterPro" id="IPR009780">
    <property type="entry name" value="DUF1344"/>
</dbReference>
<dbReference type="STRING" id="1670800.BSQ44_07255"/>
<keyword evidence="3" id="KW-1185">Reference proteome</keyword>
<dbReference type="Pfam" id="PF07076">
    <property type="entry name" value="DUF1344"/>
    <property type="match status" value="1"/>
</dbReference>
<keyword evidence="1" id="KW-0732">Signal</keyword>
<evidence type="ECO:0000313" key="2">
    <source>
        <dbReference type="EMBL" id="APH71193.1"/>
    </source>
</evidence>
<feature type="chain" id="PRO_5012521216" description="DUF1344 domain-containing protein" evidence="1">
    <location>
        <begin position="21"/>
        <end position="82"/>
    </location>
</feature>
<accession>A0A1L3SP64</accession>
<dbReference type="OrthoDB" id="7872012at2"/>
<evidence type="ECO:0000256" key="1">
    <source>
        <dbReference type="SAM" id="SignalP"/>
    </source>
</evidence>
<dbReference type="RefSeq" id="WP_072602598.1">
    <property type="nucleotide sequence ID" value="NZ_CP018171.1"/>
</dbReference>
<reference evidence="3" key="1">
    <citation type="submission" date="2016-11" db="EMBL/GenBank/DDBJ databases">
        <title>Mesorhizobium oceanicum sp. nov., isolated from deep seawater in South China Sea.</title>
        <authorList>
            <person name="Fu G.-Y."/>
        </authorList>
    </citation>
    <scope>NUCLEOTIDE SEQUENCE [LARGE SCALE GENOMIC DNA]</scope>
    <source>
        <strain evidence="3">B7</strain>
    </source>
</reference>
<name>A0A1L3SP64_9HYPH</name>
<dbReference type="Proteomes" id="UP000182840">
    <property type="component" value="Chromosome"/>
</dbReference>
<evidence type="ECO:0000313" key="3">
    <source>
        <dbReference type="Proteomes" id="UP000182840"/>
    </source>
</evidence>
<dbReference type="EMBL" id="CP018171">
    <property type="protein sequence ID" value="APH71193.1"/>
    <property type="molecule type" value="Genomic_DNA"/>
</dbReference>
<feature type="signal peptide" evidence="1">
    <location>
        <begin position="1"/>
        <end position="20"/>
    </location>
</feature>
<gene>
    <name evidence="2" type="ORF">BSQ44_07255</name>
</gene>
<dbReference type="KEGG" id="meso:BSQ44_07255"/>
<sequence>MRILLSALSALLLMSATAFADQTEGTIKSVDEEKLTITLEDGQTYKLPGEVDLAGIEPGIDIVIAFDVINGVKQITDMAVYE</sequence>
<protein>
    <recommendedName>
        <fullName evidence="4">DUF1344 domain-containing protein</fullName>
    </recommendedName>
</protein>